<evidence type="ECO:0000256" key="10">
    <source>
        <dbReference type="ARBA" id="ARBA00023203"/>
    </source>
</evidence>
<dbReference type="InterPro" id="IPR000433">
    <property type="entry name" value="Znf_ZZ"/>
</dbReference>
<keyword evidence="6 12" id="KW-0863">Zinc-finger</keyword>
<dbReference type="SUPFAM" id="SSF47576">
    <property type="entry name" value="Calponin-homology domain, CH-domain"/>
    <property type="match status" value="1"/>
</dbReference>
<dbReference type="GO" id="GO:0045202">
    <property type="term" value="C:synapse"/>
    <property type="evidence" value="ECO:0007669"/>
    <property type="project" value="GOC"/>
</dbReference>
<feature type="domain" description="Calponin-homology (CH)" evidence="16">
    <location>
        <begin position="128"/>
        <end position="233"/>
    </location>
</feature>
<feature type="region of interest" description="Disordered" evidence="14">
    <location>
        <begin position="1866"/>
        <end position="2069"/>
    </location>
</feature>
<feature type="coiled-coil region" evidence="13">
    <location>
        <begin position="1686"/>
        <end position="1734"/>
    </location>
</feature>
<name>A0AAV5TZ57_9BILA</name>
<dbReference type="Pfam" id="PF00435">
    <property type="entry name" value="Spectrin"/>
    <property type="match status" value="2"/>
</dbReference>
<feature type="compositionally biased region" description="Basic and acidic residues" evidence="14">
    <location>
        <begin position="11"/>
        <end position="21"/>
    </location>
</feature>
<dbReference type="Pfam" id="PF00569">
    <property type="entry name" value="ZZ"/>
    <property type="match status" value="1"/>
</dbReference>
<dbReference type="InterPro" id="IPR011992">
    <property type="entry name" value="EF-hand-dom_pair"/>
</dbReference>
<dbReference type="GO" id="GO:0046716">
    <property type="term" value="P:muscle cell cellular homeostasis"/>
    <property type="evidence" value="ECO:0007669"/>
    <property type="project" value="UniProtKB-ARBA"/>
</dbReference>
<accession>A0AAV5TZ57</accession>
<dbReference type="CDD" id="cd00176">
    <property type="entry name" value="SPEC"/>
    <property type="match status" value="2"/>
</dbReference>
<dbReference type="Pfam" id="PF23729">
    <property type="entry name" value="Spectrin_Dys-1"/>
    <property type="match status" value="1"/>
</dbReference>
<dbReference type="InterPro" id="IPR018159">
    <property type="entry name" value="Spectrin/alpha-actinin"/>
</dbReference>
<feature type="region of interest" description="Disordered" evidence="14">
    <location>
        <begin position="252"/>
        <end position="275"/>
    </location>
</feature>
<feature type="coiled-coil region" evidence="13">
    <location>
        <begin position="2632"/>
        <end position="2662"/>
    </location>
</feature>
<evidence type="ECO:0000256" key="5">
    <source>
        <dbReference type="ARBA" id="ARBA00022723"/>
    </source>
</evidence>
<feature type="region of interest" description="Disordered" evidence="14">
    <location>
        <begin position="692"/>
        <end position="711"/>
    </location>
</feature>
<feature type="region of interest" description="Disordered" evidence="14">
    <location>
        <begin position="3568"/>
        <end position="3646"/>
    </location>
</feature>
<evidence type="ECO:0000256" key="14">
    <source>
        <dbReference type="SAM" id="MobiDB-lite"/>
    </source>
</evidence>
<keyword evidence="10" id="KW-0009">Actin-binding</keyword>
<dbReference type="InterPro" id="IPR036020">
    <property type="entry name" value="WW_dom_sf"/>
</dbReference>
<feature type="compositionally biased region" description="Basic and acidic residues" evidence="14">
    <location>
        <begin position="2556"/>
        <end position="2565"/>
    </location>
</feature>
<feature type="compositionally biased region" description="Basic and acidic residues" evidence="14">
    <location>
        <begin position="1079"/>
        <end position="1096"/>
    </location>
</feature>
<dbReference type="GO" id="GO:0008270">
    <property type="term" value="F:zinc ion binding"/>
    <property type="evidence" value="ECO:0007669"/>
    <property type="project" value="UniProtKB-KW"/>
</dbReference>
<evidence type="ECO:0000256" key="11">
    <source>
        <dbReference type="ARBA" id="ARBA00023212"/>
    </source>
</evidence>
<feature type="compositionally biased region" description="Basic and acidic residues" evidence="14">
    <location>
        <begin position="1951"/>
        <end position="1997"/>
    </location>
</feature>
<evidence type="ECO:0000256" key="12">
    <source>
        <dbReference type="PROSITE-ProRule" id="PRU00228"/>
    </source>
</evidence>
<dbReference type="Pfam" id="PF09069">
    <property type="entry name" value="EF-hand_3"/>
    <property type="match status" value="1"/>
</dbReference>
<dbReference type="PROSITE" id="PS50021">
    <property type="entry name" value="CH"/>
    <property type="match status" value="1"/>
</dbReference>
<feature type="region of interest" description="Disordered" evidence="14">
    <location>
        <begin position="291"/>
        <end position="349"/>
    </location>
</feature>
<feature type="domain" description="ZZ-type" evidence="17">
    <location>
        <begin position="3395"/>
        <end position="3451"/>
    </location>
</feature>
<evidence type="ECO:0000259" key="16">
    <source>
        <dbReference type="PROSITE" id="PS50021"/>
    </source>
</evidence>
<dbReference type="InterPro" id="IPR056503">
    <property type="entry name" value="Spectrin_Dys-1"/>
</dbReference>
<feature type="region of interest" description="Disordered" evidence="14">
    <location>
        <begin position="1799"/>
        <end position="1846"/>
    </location>
</feature>
<feature type="region of interest" description="Disordered" evidence="14">
    <location>
        <begin position="1"/>
        <end position="21"/>
    </location>
</feature>
<feature type="coiled-coil region" evidence="13">
    <location>
        <begin position="2693"/>
        <end position="2730"/>
    </location>
</feature>
<feature type="compositionally biased region" description="Basic and acidic residues" evidence="14">
    <location>
        <begin position="1809"/>
        <end position="1833"/>
    </location>
</feature>
<dbReference type="PROSITE" id="PS01357">
    <property type="entry name" value="ZF_ZZ_1"/>
    <property type="match status" value="1"/>
</dbReference>
<dbReference type="Gene3D" id="1.10.238.10">
    <property type="entry name" value="EF-hand"/>
    <property type="match status" value="2"/>
</dbReference>
<feature type="compositionally biased region" description="Basic and acidic residues" evidence="14">
    <location>
        <begin position="3729"/>
        <end position="3741"/>
    </location>
</feature>
<feature type="coiled-coil region" evidence="13">
    <location>
        <begin position="2424"/>
        <end position="2451"/>
    </location>
</feature>
<dbReference type="GO" id="GO:0005856">
    <property type="term" value="C:cytoskeleton"/>
    <property type="evidence" value="ECO:0007669"/>
    <property type="project" value="UniProtKB-SubCell"/>
</dbReference>
<proteinExistence type="predicted"/>
<keyword evidence="3" id="KW-1003">Cell membrane</keyword>
<dbReference type="Pfam" id="PF09068">
    <property type="entry name" value="EF-hand_2"/>
    <property type="match status" value="1"/>
</dbReference>
<feature type="compositionally biased region" description="Polar residues" evidence="14">
    <location>
        <begin position="310"/>
        <end position="327"/>
    </location>
</feature>
<feature type="compositionally biased region" description="Basic and acidic residues" evidence="14">
    <location>
        <begin position="1104"/>
        <end position="1113"/>
    </location>
</feature>
<dbReference type="PANTHER" id="PTHR12268">
    <property type="entry name" value="E3 UBIQUITIN-PROTEIN LIGASE KCMF1"/>
    <property type="match status" value="1"/>
</dbReference>
<feature type="compositionally biased region" description="Low complexity" evidence="14">
    <location>
        <begin position="328"/>
        <end position="343"/>
    </location>
</feature>
<dbReference type="InterPro" id="IPR001202">
    <property type="entry name" value="WW_dom"/>
</dbReference>
<feature type="compositionally biased region" description="Acidic residues" evidence="14">
    <location>
        <begin position="2512"/>
        <end position="2528"/>
    </location>
</feature>
<dbReference type="SMART" id="SM00033">
    <property type="entry name" value="CH"/>
    <property type="match status" value="1"/>
</dbReference>
<feature type="region of interest" description="Disordered" evidence="14">
    <location>
        <begin position="2541"/>
        <end position="2565"/>
    </location>
</feature>
<keyword evidence="9" id="KW-0472">Membrane</keyword>
<evidence type="ECO:0000256" key="2">
    <source>
        <dbReference type="ARBA" id="ARBA00004278"/>
    </source>
</evidence>
<gene>
    <name evidence="18" type="ORF">PENTCL1PPCAC_21678</name>
</gene>
<dbReference type="SMART" id="SM00150">
    <property type="entry name" value="SPEC"/>
    <property type="match status" value="9"/>
</dbReference>
<dbReference type="GO" id="GO:0099536">
    <property type="term" value="P:synaptic signaling"/>
    <property type="evidence" value="ECO:0007669"/>
    <property type="project" value="TreeGrafter"/>
</dbReference>
<evidence type="ECO:0000259" key="15">
    <source>
        <dbReference type="PROSITE" id="PS50020"/>
    </source>
</evidence>
<dbReference type="PANTHER" id="PTHR12268:SF14">
    <property type="entry name" value="DYSTROPHIN-1"/>
    <property type="match status" value="1"/>
</dbReference>
<feature type="domain" description="WW" evidence="15">
    <location>
        <begin position="3142"/>
        <end position="3176"/>
    </location>
</feature>
<keyword evidence="5" id="KW-0479">Metal-binding</keyword>
<evidence type="ECO:0000256" key="3">
    <source>
        <dbReference type="ARBA" id="ARBA00022475"/>
    </source>
</evidence>
<keyword evidence="19" id="KW-1185">Reference proteome</keyword>
<dbReference type="GO" id="GO:0005737">
    <property type="term" value="C:cytoplasm"/>
    <property type="evidence" value="ECO:0007669"/>
    <property type="project" value="UniProtKB-ARBA"/>
</dbReference>
<keyword evidence="7" id="KW-0862">Zinc</keyword>
<dbReference type="InterPro" id="IPR001715">
    <property type="entry name" value="CH_dom"/>
</dbReference>
<dbReference type="Pfam" id="PF00307">
    <property type="entry name" value="CH"/>
    <property type="match status" value="1"/>
</dbReference>
<dbReference type="SMART" id="SM00456">
    <property type="entry name" value="WW"/>
    <property type="match status" value="1"/>
</dbReference>
<feature type="compositionally biased region" description="Low complexity" evidence="14">
    <location>
        <begin position="291"/>
        <end position="303"/>
    </location>
</feature>
<feature type="coiled-coil region" evidence="13">
    <location>
        <begin position="1469"/>
        <end position="1521"/>
    </location>
</feature>
<keyword evidence="11" id="KW-0206">Cytoskeleton</keyword>
<keyword evidence="13" id="KW-0175">Coiled coil</keyword>
<feature type="region of interest" description="Disordered" evidence="14">
    <location>
        <begin position="3714"/>
        <end position="3741"/>
    </location>
</feature>
<dbReference type="SUPFAM" id="SSF46966">
    <property type="entry name" value="Spectrin repeat"/>
    <property type="match status" value="7"/>
</dbReference>
<evidence type="ECO:0000313" key="19">
    <source>
        <dbReference type="Proteomes" id="UP001432027"/>
    </source>
</evidence>
<dbReference type="CDD" id="cd16242">
    <property type="entry name" value="EFh_DMD_like"/>
    <property type="match status" value="1"/>
</dbReference>
<evidence type="ECO:0000256" key="4">
    <source>
        <dbReference type="ARBA" id="ARBA00022490"/>
    </source>
</evidence>
<dbReference type="SUPFAM" id="SSF57850">
    <property type="entry name" value="RING/U-box"/>
    <property type="match status" value="1"/>
</dbReference>
<dbReference type="Gene3D" id="2.20.70.10">
    <property type="match status" value="1"/>
</dbReference>
<dbReference type="GO" id="GO:0050804">
    <property type="term" value="P:modulation of chemical synaptic transmission"/>
    <property type="evidence" value="ECO:0007669"/>
    <property type="project" value="UniProtKB-ARBA"/>
</dbReference>
<feature type="compositionally biased region" description="Basic and acidic residues" evidence="14">
    <location>
        <begin position="1593"/>
        <end position="1610"/>
    </location>
</feature>
<feature type="compositionally biased region" description="Basic and acidic residues" evidence="14">
    <location>
        <begin position="2058"/>
        <end position="2068"/>
    </location>
</feature>
<dbReference type="InterPro" id="IPR043145">
    <property type="entry name" value="Znf_ZZ_sf"/>
</dbReference>
<feature type="coiled-coil region" evidence="13">
    <location>
        <begin position="980"/>
        <end position="1034"/>
    </location>
</feature>
<evidence type="ECO:0000313" key="18">
    <source>
        <dbReference type="EMBL" id="GMS99503.1"/>
    </source>
</evidence>
<protein>
    <recommendedName>
        <fullName evidence="20">Dys-1</fullName>
    </recommendedName>
</protein>
<dbReference type="Gene3D" id="3.30.60.90">
    <property type="match status" value="1"/>
</dbReference>
<feature type="compositionally biased region" description="Basic and acidic residues" evidence="14">
    <location>
        <begin position="1869"/>
        <end position="1911"/>
    </location>
</feature>
<evidence type="ECO:0000256" key="13">
    <source>
        <dbReference type="SAM" id="Coils"/>
    </source>
</evidence>
<dbReference type="Proteomes" id="UP001432027">
    <property type="component" value="Unassembled WGS sequence"/>
</dbReference>
<evidence type="ECO:0000256" key="8">
    <source>
        <dbReference type="ARBA" id="ARBA00022837"/>
    </source>
</evidence>
<evidence type="ECO:0000256" key="9">
    <source>
        <dbReference type="ARBA" id="ARBA00023136"/>
    </source>
</evidence>
<dbReference type="PROSITE" id="PS01159">
    <property type="entry name" value="WW_DOMAIN_1"/>
    <property type="match status" value="1"/>
</dbReference>
<comment type="caution">
    <text evidence="18">The sequence shown here is derived from an EMBL/GenBank/DDBJ whole genome shotgun (WGS) entry which is preliminary data.</text>
</comment>
<dbReference type="Gene3D" id="1.10.418.10">
    <property type="entry name" value="Calponin-like domain"/>
    <property type="match status" value="1"/>
</dbReference>
<sequence>MLFSGSTAIPSKREVKKEKKSDRDEKLEVQESVFVRWLASIVEEEVKDYKDLYDVRHLAAVAQLVTGQAINLSGSRFEDVSAVFLAVGEAKATPGEFVEGQQKAVLNTWWALIQLFWKRFGPPPINEEKVSEAIRKWCVEAARRYEETAIVDFTSSWRDGFAFNVLLHSFDPKSISMDAVSSMSASERLEGAFALAEEKYGVPKLLHAKDLSSEHLDPRATVTYLMSLYLSLLGRSNVGKVLQQSVASPSSSSFLTSSSSSAPTNPSTPLVLSSDGSEGITTVLEQLPTAAESAAHQMAAAAAPTERLSRMQQTHQMRSVDQGTEETSTSLRSRKSSSSSQRSSRSRKARKEELAREFEACLEHVLAWLLEAEEEVESLSDVESRDVITVKRQFKEYEQLMASLTESQETVGRVLHRGQVLLQRVDDPAEKEQVQQQLVLVNTRWEQLRELAMARQATLQSRLNALQTSRISEIAAWLTEMEKEVEGAPPLADTAEGAVQQIEAHASLQHRIDEYQSTIDQLGSFVAVIDEDEEGDASLAALEQRLASIGTRWAALCEWSERRASGLDGLAELCQRTELAYATLEEWLKTREQDLLGLRSVHHLETEEEVQNQILALRTTRDHLEREHNQLVAVSRLANESVARLETENGEGANKVRRRLDAINQRWENLVTRVEEHSRMLVQGGRADRAAVYGEDTGRRKRSESGASDGEGRAITKVVDRFVQHVTEMEAELGPLREWTNTFTVSKKPDQVRRMISVCQEKLVEIKEKESGVARLQLELEHLHMAPRMSARDLKTANDAFHRFNKSWAKVVTKISEALNVLSGHAEVGEEAEVAHGIEEWMEATQRVLGEVAKIASHDDRSARLEKLRGQLKTQRKNLVLIQRDAARKAILGKGLDILARKMDSLGEAPAEERLIKEVDGEWSSVGDEKQLEEELMRSEKLVEMARKADMPPDLVERAETRRAEMEERKRVTHTAGNGLAAAEKKMKELNEALAKSNESGVSVAEGWKKLKELRKEMDENDKLRKEAERAAEKMLAVDDGVPKEVVDRTRARVQSLQDGWKELNERLDESLGLAEKEARKTANKKMGERQRTVDELEKELEESEKATDAEEYSEHLDNLENLVDKVKQKKADSLADLVQGMDESLVRDNYSKLNESIDRATKKAEKKIEELAGKAADAEKFERSAVDLGTWAGHIAVILSLRKHADISALDVPAEYKSAATPSDLAEKMAREFEERDSMLDEMEKLADSAPNERTQAQMDHAKKTMAELKEQLASFRHPASYTTKVQKAWQRLCEWENRMDEMVGLEINACKDALREAQEMGGAIDKMGEELSSLDSGREKLLAEKILSPSEAGRVEETIKMSRQKRKELLVRADSTIDRLDDCLIFVAKMNDEGARIDVVLDGIEKRIGEFARSSGSPDDDGAVQELLVEWNRNESGLKELEQYERIVREKGARGSEQLFLSRRTRADTLKEVLDGWQRTLQAMEDDEESLLLQVEELHDDLEKRLDEAEKEEGKQLSSTLSFLRGARDRLSARARRLCTVKPRLALSDLVGDVNARFKKLEERLETHGDSRPGPLVEDAAREKEEEEGDEEKKLEGEPEKKKERRGLGEQISSLRDRLSKARDHFDLDRYPVASVADWAARVGEVESWLSSVRPSVEEAIMEGRRLANEGSAELSTHQAIEELDKIVEDTQKLEEDCESARDALSGLEEEEERLKGDLRKMEDSLRELLGRNLRDPEVVKSTRRALLDKESTLADVSRRASELHAALPGRSSSLRSTTLDPLNDLLNQLDEELSRVGQEEDEEMEIKDHSKQEEEKKVLNAPIEEIKDQSMEEEIKEQPASPRMIQKMEELTGEIIDQAMQESVDEAMREEEKIKDQAEKKLEVKDQPVKDKSKTPVVETKPEIKDHSEEEAEPEVEFTFVPKQEAPVVEETVEIKIQPEATSPPQSELKDEEIKDLSEIKEESEIKDQSEIKDHEAKPERKHSLSPTKKRDIMQQRSRSPSLAMEVEDTGKTTEDELEMKRKKTDVMAYDTPPRARTISRAASSEGGIVVSKQSRADSTPKMEDLQPVQQLQQEGEGEQKEMKGIDDVAQLYVTLDSLEDEIAFDEEFPLENLDSAKERFDRMEADLSSAAACVQKHAMTMEMNESEQAGERIEQLKSDISHRRQRAKDHRPEWEAFLNILSEASSDVVALENEQKRSEEGANEEMFVKTEQSVCETVRQLAGILPRMVDGGVRAEKLRKDIASLEDRFRAVGYSLRETRAKKAAQEVDEAAVCKALEELSNWCSEAAADAAPSVRPTNSLDAEAARSQLQAIVARVGQMNARKALLGRLESDRDRLVSLDRGDTKTKHAIRRGVSETAKQMSDLRLSLNERRAELERIAESAEEFWKMVDDTDRLAAETAKDADAVCAATIYTPSPAKMDEIRASASELKKRAGEMEERLAAAMQEETPVDDAMRIRVDDVLEACALAQKATARMPMPSVMLESTSDISTAASFTRAGSAERKEERREEEEEHDPVAEDEEDEYDPHLVMASSLHTSSIGAAPPSDSIPSVKEKKLSERDQQAMQTLTLASHWLSEAARDASITVNVADAKEVKGRSAAILTIIEQLREREKEVIGIADAHAEQTVKQRAHSLLDEMEELVRRAERRRLRLNELTEESRTFEQARAAMELWLTGGEDVLGRPIHGADRNELRTELNGVETIISQLEERRERMRELNLKADHLMDTNEREDLHALSHQLSKMNGHWSTFNDNIRIRRALLEASLRSRSDLHTALGEVEEWLEKIQTRVEELSAAAVDPHLLKDSGRRKETREKLEEVDREVESHDDVVNDVTEMSAKVLEQLERGKERDGLQQRMNSLTEAWEATKARCGTIRKQVERAESEWEGLRRKLAELLAWTDQQSRDFVNNSVMAGNLSSALHQVTASKTLAKQLEERGPKMKVAVQEANAYLMQHDLRRKMASGGVLDGEEEMEERDPITAEEQRCGLQLAADVERLKVGWSRLQQQHSEWSSVVTAGAARLQSLERALAECQLGLTGLEAELETAKPVEKLRLEQLGQARKDADLLTEKVGELRGQMDEANAASAAVAAADAPLDAHPTNQLEAVNKRYDSLRAATRVRVAAISNALKNLGPSSEHFLAQSVQLPWQRAVSATNRLPYYIDHKTERTQWDHPTWVELSRELATFNRVKFIAYRTAMKLRALQKRLCLDLISLDDLDKAFGRLDLSSEESISLESMVTCLVPVYEQLHLQQPHVIRSLSLAIDLVVNLVLNIYDPGRDGLLRTLSFKVALVVFCAATLEEKYRYLFSLVAQNDHVDQKHMALLFYDLVHMPKLVGECAAFGGTNIEPSVRSLFETVRLSPTIALPPYLTWLKHEPQSLVWLPVMHRFATAEFAKHQAKCNVCKMFPIVGLRYRCLRCFNFDMCQNCFFSQRTSKNHKLKHPMQEYSTPTTSGEDVRDFGRIVKNKLTGSKRHLGYLPIELGEEGKPLAAPSVAQTNPATGPLHARSSAAAVRLCELSAHEVAQPAAPREPPTSPIQMMNQVEMMQKDELDQLLQRLQLENMELKREVEKRKRTMQSQPNLERDPSAGPRGGSEYSRNRGLPSDSATSPLLDRDGRSRTLPRLGTASQRASVPTLHTAASTNDVEEEARALRLHQSRLESRSRILAAQNEQLEMQLSRVKKLIEQQKTSTSRLGLDDLLDGRSMERDEREWTGTLERGMNGNGNLTNGHHRDAERADDARGERMQSLLDTVDDLGKAMESLVVSVVYNSDSEVE</sequence>
<dbReference type="InterPro" id="IPR036872">
    <property type="entry name" value="CH_dom_sf"/>
</dbReference>
<dbReference type="Gene3D" id="6.10.140.70">
    <property type="match status" value="1"/>
</dbReference>
<feature type="coiled-coil region" evidence="13">
    <location>
        <begin position="3023"/>
        <end position="3085"/>
    </location>
</feature>
<dbReference type="InterPro" id="IPR015153">
    <property type="entry name" value="EF-hand_dom_typ1"/>
</dbReference>
<evidence type="ECO:0000256" key="6">
    <source>
        <dbReference type="ARBA" id="ARBA00022771"/>
    </source>
</evidence>
<dbReference type="InterPro" id="IPR002017">
    <property type="entry name" value="Spectrin_repeat"/>
</dbReference>
<feature type="region of interest" description="Disordered" evidence="14">
    <location>
        <begin position="1079"/>
        <end position="1113"/>
    </location>
</feature>
<dbReference type="PROSITE" id="PS50020">
    <property type="entry name" value="WW_DOMAIN_2"/>
    <property type="match status" value="1"/>
</dbReference>
<dbReference type="SUPFAM" id="SSF47473">
    <property type="entry name" value="EF-hand"/>
    <property type="match status" value="2"/>
</dbReference>
<dbReference type="PROSITE" id="PS50135">
    <property type="entry name" value="ZF_ZZ_2"/>
    <property type="match status" value="1"/>
</dbReference>
<evidence type="ECO:0000259" key="17">
    <source>
        <dbReference type="PROSITE" id="PS50135"/>
    </source>
</evidence>
<evidence type="ECO:0000256" key="1">
    <source>
        <dbReference type="ARBA" id="ARBA00004245"/>
    </source>
</evidence>
<evidence type="ECO:0000256" key="7">
    <source>
        <dbReference type="ARBA" id="ARBA00022833"/>
    </source>
</evidence>
<evidence type="ECO:0008006" key="20">
    <source>
        <dbReference type="Google" id="ProtNLM"/>
    </source>
</evidence>
<feature type="compositionally biased region" description="Polar residues" evidence="14">
    <location>
        <begin position="2489"/>
        <end position="2498"/>
    </location>
</feature>
<dbReference type="GO" id="GO:0003779">
    <property type="term" value="F:actin binding"/>
    <property type="evidence" value="ECO:0007669"/>
    <property type="project" value="UniProtKB-KW"/>
</dbReference>
<keyword evidence="4" id="KW-0963">Cytoplasm</keyword>
<organism evidence="18 19">
    <name type="scientific">Pristionchus entomophagus</name>
    <dbReference type="NCBI Taxonomy" id="358040"/>
    <lineage>
        <taxon>Eukaryota</taxon>
        <taxon>Metazoa</taxon>
        <taxon>Ecdysozoa</taxon>
        <taxon>Nematoda</taxon>
        <taxon>Chromadorea</taxon>
        <taxon>Rhabditida</taxon>
        <taxon>Rhabditina</taxon>
        <taxon>Diplogasteromorpha</taxon>
        <taxon>Diplogasteroidea</taxon>
        <taxon>Neodiplogasteridae</taxon>
        <taxon>Pristionchus</taxon>
    </lineage>
</organism>
<dbReference type="SUPFAM" id="SSF51045">
    <property type="entry name" value="WW domain"/>
    <property type="match status" value="1"/>
</dbReference>
<comment type="subcellular location">
    <subcellularLocation>
        <location evidence="2">Cell membrane</location>
        <location evidence="2">Sarcolemma</location>
        <topology evidence="2">Peripheral membrane protein</topology>
        <orientation evidence="2">Cytoplasmic side</orientation>
    </subcellularLocation>
    <subcellularLocation>
        <location evidence="1">Cytoplasm</location>
        <location evidence="1">Cytoskeleton</location>
    </subcellularLocation>
</comment>
<dbReference type="CDD" id="cd00201">
    <property type="entry name" value="WW"/>
    <property type="match status" value="1"/>
</dbReference>
<dbReference type="CDD" id="cd02334">
    <property type="entry name" value="ZZ_dystrophin"/>
    <property type="match status" value="1"/>
</dbReference>
<dbReference type="Gene3D" id="1.20.58.60">
    <property type="match status" value="5"/>
</dbReference>
<dbReference type="SMART" id="SM00291">
    <property type="entry name" value="ZnF_ZZ"/>
    <property type="match status" value="1"/>
</dbReference>
<dbReference type="InterPro" id="IPR015154">
    <property type="entry name" value="EF-hand_dom_typ2"/>
</dbReference>
<feature type="region of interest" description="Disordered" evidence="14">
    <location>
        <begin position="2489"/>
        <end position="2528"/>
    </location>
</feature>
<dbReference type="EMBL" id="BTSX01000005">
    <property type="protein sequence ID" value="GMS99503.1"/>
    <property type="molecule type" value="Genomic_DNA"/>
</dbReference>
<dbReference type="GO" id="GO:0042383">
    <property type="term" value="C:sarcolemma"/>
    <property type="evidence" value="ECO:0007669"/>
    <property type="project" value="UniProtKB-SubCell"/>
</dbReference>
<feature type="region of interest" description="Disordered" evidence="14">
    <location>
        <begin position="1567"/>
        <end position="1612"/>
    </location>
</feature>
<dbReference type="InterPro" id="IPR050774">
    <property type="entry name" value="KCMF1/Dystrophin"/>
</dbReference>
<feature type="compositionally biased region" description="Low complexity" evidence="14">
    <location>
        <begin position="252"/>
        <end position="269"/>
    </location>
</feature>
<keyword evidence="8" id="KW-0106">Calcium</keyword>
<reference evidence="18" key="1">
    <citation type="submission" date="2023-10" db="EMBL/GenBank/DDBJ databases">
        <title>Genome assembly of Pristionchus species.</title>
        <authorList>
            <person name="Yoshida K."/>
            <person name="Sommer R.J."/>
        </authorList>
    </citation>
    <scope>NUCLEOTIDE SEQUENCE</scope>
    <source>
        <strain evidence="18">RS0144</strain>
    </source>
</reference>
<dbReference type="GO" id="GO:0016010">
    <property type="term" value="C:dystrophin-associated glycoprotein complex"/>
    <property type="evidence" value="ECO:0007669"/>
    <property type="project" value="UniProtKB-ARBA"/>
</dbReference>